<dbReference type="AlphaFoldDB" id="A0A7J0FZ22"/>
<evidence type="ECO:0000313" key="3">
    <source>
        <dbReference type="Proteomes" id="UP000585474"/>
    </source>
</evidence>
<reference evidence="2 3" key="1">
    <citation type="submission" date="2019-07" db="EMBL/GenBank/DDBJ databases">
        <title>De Novo Assembly of kiwifruit Actinidia rufa.</title>
        <authorList>
            <person name="Sugita-Konishi S."/>
            <person name="Sato K."/>
            <person name="Mori E."/>
            <person name="Abe Y."/>
            <person name="Kisaki G."/>
            <person name="Hamano K."/>
            <person name="Suezawa K."/>
            <person name="Otani M."/>
            <person name="Fukuda T."/>
            <person name="Manabe T."/>
            <person name="Gomi K."/>
            <person name="Tabuchi M."/>
            <person name="Akimitsu K."/>
            <person name="Kataoka I."/>
        </authorList>
    </citation>
    <scope>NUCLEOTIDE SEQUENCE [LARGE SCALE GENOMIC DNA]</scope>
    <source>
        <strain evidence="3">cv. Fuchu</strain>
    </source>
</reference>
<keyword evidence="3" id="KW-1185">Reference proteome</keyword>
<evidence type="ECO:0000313" key="2">
    <source>
        <dbReference type="EMBL" id="GFZ03814.1"/>
    </source>
</evidence>
<protein>
    <submittedName>
        <fullName evidence="2">Zinc finger CONSTANS-like protein</fullName>
    </submittedName>
</protein>
<sequence length="293" mass="32861">MAAGQIDVARRSGVHYSKKDTYYYRNSIDHGPRRSRDQRIRRRNGYSLYSGAIETDDGRGVRGFGSRTRDWELGELSSQGRSNDAFVSGSKETSKFEGGVSMPSEKKRKLSPVVWDRDEKEVRISSKNRVNRPFQKSVPLCSLPYLPEFFGESTNVASDGDITMYRVLGMQISPVKSHAAAWSVGNCKSEVQPNSPDLLSPEQCKRNNQELGLLEDEYVEYRHVSTSRWAYEEYSPRKLCSDNGDIYSSSRVENHADLLNTSETEEFCLEGSEGSGGNSSASDGRHSLREPAS</sequence>
<feature type="compositionally biased region" description="Basic and acidic residues" evidence="1">
    <location>
        <begin position="283"/>
        <end position="293"/>
    </location>
</feature>
<dbReference type="Proteomes" id="UP000585474">
    <property type="component" value="Unassembled WGS sequence"/>
</dbReference>
<evidence type="ECO:0000256" key="1">
    <source>
        <dbReference type="SAM" id="MobiDB-lite"/>
    </source>
</evidence>
<comment type="caution">
    <text evidence="2">The sequence shown here is derived from an EMBL/GenBank/DDBJ whole genome shotgun (WGS) entry which is preliminary data.</text>
</comment>
<feature type="region of interest" description="Disordered" evidence="1">
    <location>
        <begin position="268"/>
        <end position="293"/>
    </location>
</feature>
<name>A0A7J0FZ22_9ERIC</name>
<accession>A0A7J0FZ22</accession>
<dbReference type="EMBL" id="BJWL01000016">
    <property type="protein sequence ID" value="GFZ03814.1"/>
    <property type="molecule type" value="Genomic_DNA"/>
</dbReference>
<proteinExistence type="predicted"/>
<organism evidence="2 3">
    <name type="scientific">Actinidia rufa</name>
    <dbReference type="NCBI Taxonomy" id="165716"/>
    <lineage>
        <taxon>Eukaryota</taxon>
        <taxon>Viridiplantae</taxon>
        <taxon>Streptophyta</taxon>
        <taxon>Embryophyta</taxon>
        <taxon>Tracheophyta</taxon>
        <taxon>Spermatophyta</taxon>
        <taxon>Magnoliopsida</taxon>
        <taxon>eudicotyledons</taxon>
        <taxon>Gunneridae</taxon>
        <taxon>Pentapetalae</taxon>
        <taxon>asterids</taxon>
        <taxon>Ericales</taxon>
        <taxon>Actinidiaceae</taxon>
        <taxon>Actinidia</taxon>
    </lineage>
</organism>
<gene>
    <name evidence="2" type="ORF">Acr_16g0004380</name>
</gene>
<feature type="region of interest" description="Disordered" evidence="1">
    <location>
        <begin position="82"/>
        <end position="103"/>
    </location>
</feature>